<keyword evidence="2" id="KW-0004">4Fe-4S</keyword>
<feature type="transmembrane region" description="Helical" evidence="7">
    <location>
        <begin position="77"/>
        <end position="103"/>
    </location>
</feature>
<evidence type="ECO:0000256" key="2">
    <source>
        <dbReference type="ARBA" id="ARBA00022485"/>
    </source>
</evidence>
<dbReference type="PANTHER" id="PTHR30176">
    <property type="entry name" value="FERREDOXIN-TYPE PROTEIN NAPH"/>
    <property type="match status" value="1"/>
</dbReference>
<dbReference type="GO" id="GO:0051539">
    <property type="term" value="F:4 iron, 4 sulfur cluster binding"/>
    <property type="evidence" value="ECO:0007669"/>
    <property type="project" value="UniProtKB-KW"/>
</dbReference>
<organism evidence="9">
    <name type="scientific">candidate division WOR-3 bacterium</name>
    <dbReference type="NCBI Taxonomy" id="2052148"/>
    <lineage>
        <taxon>Bacteria</taxon>
        <taxon>Bacteria division WOR-3</taxon>
    </lineage>
</organism>
<feature type="transmembrane region" description="Helical" evidence="7">
    <location>
        <begin position="174"/>
        <end position="193"/>
    </location>
</feature>
<evidence type="ECO:0000256" key="7">
    <source>
        <dbReference type="SAM" id="Phobius"/>
    </source>
</evidence>
<dbReference type="PANTHER" id="PTHR30176:SF3">
    <property type="entry name" value="FERREDOXIN-TYPE PROTEIN NAPH"/>
    <property type="match status" value="1"/>
</dbReference>
<keyword evidence="1" id="KW-0813">Transport</keyword>
<evidence type="ECO:0000313" key="9">
    <source>
        <dbReference type="EMBL" id="HGW91054.1"/>
    </source>
</evidence>
<evidence type="ECO:0000256" key="1">
    <source>
        <dbReference type="ARBA" id="ARBA00022448"/>
    </source>
</evidence>
<keyword evidence="6" id="KW-0411">Iron-sulfur</keyword>
<feature type="domain" description="4Fe-4S ferredoxin-type" evidence="8">
    <location>
        <begin position="248"/>
        <end position="271"/>
    </location>
</feature>
<evidence type="ECO:0000256" key="5">
    <source>
        <dbReference type="ARBA" id="ARBA00023004"/>
    </source>
</evidence>
<keyword evidence="4" id="KW-0249">Electron transport</keyword>
<evidence type="ECO:0000256" key="4">
    <source>
        <dbReference type="ARBA" id="ARBA00022982"/>
    </source>
</evidence>
<protein>
    <submittedName>
        <fullName evidence="9">4Fe-4S binding protein</fullName>
    </submittedName>
</protein>
<dbReference type="InterPro" id="IPR017900">
    <property type="entry name" value="4Fe4S_Fe_S_CS"/>
</dbReference>
<reference evidence="9" key="1">
    <citation type="journal article" date="2020" name="mSystems">
        <title>Genome- and Community-Level Interaction Insights into Carbon Utilization and Element Cycling Functions of Hydrothermarchaeota in Hydrothermal Sediment.</title>
        <authorList>
            <person name="Zhou Z."/>
            <person name="Liu Y."/>
            <person name="Xu W."/>
            <person name="Pan J."/>
            <person name="Luo Z.H."/>
            <person name="Li M."/>
        </authorList>
    </citation>
    <scope>NUCLEOTIDE SEQUENCE [LARGE SCALE GENOMIC DNA]</scope>
    <source>
        <strain evidence="9">SpSt-780</strain>
    </source>
</reference>
<dbReference type="PROSITE" id="PS51379">
    <property type="entry name" value="4FE4S_FER_2"/>
    <property type="match status" value="2"/>
</dbReference>
<dbReference type="EMBL" id="DTHG01000008">
    <property type="protein sequence ID" value="HGW91054.1"/>
    <property type="molecule type" value="Genomic_DNA"/>
</dbReference>
<dbReference type="InterPro" id="IPR017896">
    <property type="entry name" value="4Fe4S_Fe-S-bd"/>
</dbReference>
<sequence>MHRDRMKRYRFPTNLVQGISAFIQNSYFFVFKGINLYQGNLKSILCPSLNCYSCPLAITSCPIGALQHFAILRILPFYIIGFLGSIGAVFGRAQCGWICPFGFIQDLIYIRRKRTIKLPDFLKYTKYLILIIMIPLSMIMLEPFFCQFICPSGTLLAGIPQVLMVKELRNIVGFLYWWKISILILIIFLSLLIKRFFCRFLCPLGAFYSLFNRFSFYQIKVDKEKCTKCNMCEKICPVDIKIYEDEKNPECVRCNKCIRVCPFNAIGTGVSHKPTTM</sequence>
<proteinExistence type="predicted"/>
<comment type="caution">
    <text evidence="9">The sequence shown here is derived from an EMBL/GenBank/DDBJ whole genome shotgun (WGS) entry which is preliminary data.</text>
</comment>
<dbReference type="GO" id="GO:0005886">
    <property type="term" value="C:plasma membrane"/>
    <property type="evidence" value="ECO:0007669"/>
    <property type="project" value="TreeGrafter"/>
</dbReference>
<feature type="domain" description="4Fe-4S ferredoxin-type" evidence="8">
    <location>
        <begin position="217"/>
        <end position="246"/>
    </location>
</feature>
<keyword evidence="7" id="KW-0472">Membrane</keyword>
<dbReference type="AlphaFoldDB" id="A0A7C4UBE8"/>
<accession>A0A7C4UBE8</accession>
<feature type="transmembrane region" description="Helical" evidence="7">
    <location>
        <begin position="124"/>
        <end position="145"/>
    </location>
</feature>
<dbReference type="InterPro" id="IPR051684">
    <property type="entry name" value="Electron_Trans/Redox"/>
</dbReference>
<evidence type="ECO:0000256" key="6">
    <source>
        <dbReference type="ARBA" id="ARBA00023014"/>
    </source>
</evidence>
<name>A0A7C4UBE8_UNCW3</name>
<dbReference type="Pfam" id="PF12801">
    <property type="entry name" value="Fer4_5"/>
    <property type="match status" value="3"/>
</dbReference>
<gene>
    <name evidence="9" type="ORF">ENV67_00750</name>
</gene>
<dbReference type="PROSITE" id="PS00198">
    <property type="entry name" value="4FE4S_FER_1"/>
    <property type="match status" value="2"/>
</dbReference>
<evidence type="ECO:0000256" key="3">
    <source>
        <dbReference type="ARBA" id="ARBA00022723"/>
    </source>
</evidence>
<keyword evidence="7" id="KW-0812">Transmembrane</keyword>
<dbReference type="Gene3D" id="3.30.70.20">
    <property type="match status" value="1"/>
</dbReference>
<evidence type="ECO:0000259" key="8">
    <source>
        <dbReference type="PROSITE" id="PS51379"/>
    </source>
</evidence>
<dbReference type="SUPFAM" id="SSF54862">
    <property type="entry name" value="4Fe-4S ferredoxins"/>
    <property type="match status" value="1"/>
</dbReference>
<keyword evidence="7" id="KW-1133">Transmembrane helix</keyword>
<keyword evidence="3" id="KW-0479">Metal-binding</keyword>
<dbReference type="Pfam" id="PF00037">
    <property type="entry name" value="Fer4"/>
    <property type="match status" value="2"/>
</dbReference>
<dbReference type="GO" id="GO:0046872">
    <property type="term" value="F:metal ion binding"/>
    <property type="evidence" value="ECO:0007669"/>
    <property type="project" value="UniProtKB-KW"/>
</dbReference>
<keyword evidence="5" id="KW-0408">Iron</keyword>